<feature type="signal peptide" evidence="1">
    <location>
        <begin position="1"/>
        <end position="40"/>
    </location>
</feature>
<name>A0A7S1UFW2_9STRA</name>
<dbReference type="EMBL" id="HBGJ01040344">
    <property type="protein sequence ID" value="CAD9267010.1"/>
    <property type="molecule type" value="Transcribed_RNA"/>
</dbReference>
<evidence type="ECO:0008006" key="3">
    <source>
        <dbReference type="Google" id="ProtNLM"/>
    </source>
</evidence>
<dbReference type="InterPro" id="IPR027417">
    <property type="entry name" value="P-loop_NTPase"/>
</dbReference>
<evidence type="ECO:0000256" key="1">
    <source>
        <dbReference type="SAM" id="SignalP"/>
    </source>
</evidence>
<gene>
    <name evidence="2" type="ORF">PPAR1163_LOCUS25436</name>
</gene>
<feature type="chain" id="PRO_5030632748" description="Sulfotransferase domain-containing protein" evidence="1">
    <location>
        <begin position="41"/>
        <end position="473"/>
    </location>
</feature>
<sequence>MRGSDGPGVAAVVKARVMGAPRRFAALSMVALCFVAGAGADTSEEIRSWGCNLHFAPFVFHHIGKAAGGGIRARFSASAQNYSTDRSWKGQEWSHYLVEDENGVTHHGHFCSSSYPHFWPTQGKAFEGVSVCKATTPLGQMLGCPLQNWRCACKDGDRCDKVYAGHNPLGTELHWITPEYLMQHWYPTQPPDARIAGLLEEQLAKDDFILGTKKERIHMQDVVCPEKEGIPHDMRLNDDVYERCFSSSVARIDQIAEEWWPNPKDWSLFMASLPVARVTVLREPAGWLLSQFFWHGYYNDAACDDISVAAAGAGRTDWSMHDLMTSRAHEPKGWMVRIAMKRILYLCGEHRLVQMQHGLVDDLADIEREAAGNLRNSFAVVGILHNGLDEFYDMVNQRIAYMDTTLNPDVQGLSHSTGSGEEKARCKARYKDPAFLQELMEASPEFGMLMRLYETAVKVNKFQKEELASCVAP</sequence>
<accession>A0A7S1UFW2</accession>
<keyword evidence="1" id="KW-0732">Signal</keyword>
<protein>
    <recommendedName>
        <fullName evidence="3">Sulfotransferase domain-containing protein</fullName>
    </recommendedName>
</protein>
<dbReference type="AlphaFoldDB" id="A0A7S1UFW2"/>
<dbReference type="Gene3D" id="3.40.50.300">
    <property type="entry name" value="P-loop containing nucleotide triphosphate hydrolases"/>
    <property type="match status" value="1"/>
</dbReference>
<reference evidence="2" key="1">
    <citation type="submission" date="2021-01" db="EMBL/GenBank/DDBJ databases">
        <authorList>
            <person name="Corre E."/>
            <person name="Pelletier E."/>
            <person name="Niang G."/>
            <person name="Scheremetjew M."/>
            <person name="Finn R."/>
            <person name="Kale V."/>
            <person name="Holt S."/>
            <person name="Cochrane G."/>
            <person name="Meng A."/>
            <person name="Brown T."/>
            <person name="Cohen L."/>
        </authorList>
    </citation>
    <scope>NUCLEOTIDE SEQUENCE</scope>
    <source>
        <strain evidence="2">CCMP2877</strain>
    </source>
</reference>
<proteinExistence type="predicted"/>
<evidence type="ECO:0000313" key="2">
    <source>
        <dbReference type="EMBL" id="CAD9267010.1"/>
    </source>
</evidence>
<organism evidence="2">
    <name type="scientific">Phaeomonas parva</name>
    <dbReference type="NCBI Taxonomy" id="124430"/>
    <lineage>
        <taxon>Eukaryota</taxon>
        <taxon>Sar</taxon>
        <taxon>Stramenopiles</taxon>
        <taxon>Ochrophyta</taxon>
        <taxon>Pinguiophyceae</taxon>
        <taxon>Pinguiochrysidales</taxon>
        <taxon>Pinguiochrysidaceae</taxon>
        <taxon>Phaeomonas</taxon>
    </lineage>
</organism>